<feature type="transmembrane region" description="Helical" evidence="8">
    <location>
        <begin position="277"/>
        <end position="300"/>
    </location>
</feature>
<dbReference type="RefSeq" id="WP_015005246.1">
    <property type="nucleotide sequence ID" value="NZ_FQZJ01000006.1"/>
</dbReference>
<dbReference type="PANTHER" id="PTHR21716">
    <property type="entry name" value="TRANSMEMBRANE PROTEIN"/>
    <property type="match status" value="1"/>
</dbReference>
<name>A0AB33Z549_9GAMM</name>
<reference evidence="9 10" key="1">
    <citation type="journal article" date="2013" name="Genome Announc.">
        <title>Genome Sequence of the Pyrene- and Fluoranthene-Degrading Bacterium Cycloclasticus sp. Strain PY97M.</title>
        <authorList>
            <person name="Cui Z."/>
            <person name="Xu G."/>
            <person name="Li Q."/>
            <person name="Gao W."/>
            <person name="Zheng L."/>
        </authorList>
    </citation>
    <scope>NUCLEOTIDE SEQUENCE [LARGE SCALE GENOMIC DNA]</scope>
    <source>
        <strain evidence="9 10">PY97M</strain>
    </source>
</reference>
<feature type="transmembrane region" description="Helical" evidence="8">
    <location>
        <begin position="155"/>
        <end position="176"/>
    </location>
</feature>
<feature type="transmembrane region" description="Helical" evidence="8">
    <location>
        <begin position="67"/>
        <end position="88"/>
    </location>
</feature>
<comment type="subcellular location">
    <subcellularLocation>
        <location evidence="1">Cell membrane</location>
        <topology evidence="1">Multi-pass membrane protein</topology>
    </subcellularLocation>
</comment>
<proteinExistence type="inferred from homology"/>
<dbReference type="Pfam" id="PF01594">
    <property type="entry name" value="AI-2E_transport"/>
    <property type="match status" value="1"/>
</dbReference>
<gene>
    <name evidence="9" type="ORF">L196_02795</name>
</gene>
<dbReference type="GO" id="GO:0055085">
    <property type="term" value="P:transmembrane transport"/>
    <property type="evidence" value="ECO:0007669"/>
    <property type="project" value="TreeGrafter"/>
</dbReference>
<evidence type="ECO:0000256" key="1">
    <source>
        <dbReference type="ARBA" id="ARBA00004651"/>
    </source>
</evidence>
<keyword evidence="5 8" id="KW-0812">Transmembrane</keyword>
<organism evidence="9 10">
    <name type="scientific">Cycloclasticus pugetii</name>
    <dbReference type="NCBI Taxonomy" id="34068"/>
    <lineage>
        <taxon>Bacteria</taxon>
        <taxon>Pseudomonadati</taxon>
        <taxon>Pseudomonadota</taxon>
        <taxon>Gammaproteobacteria</taxon>
        <taxon>Thiotrichales</taxon>
        <taxon>Piscirickettsiaceae</taxon>
        <taxon>Cycloclasticus</taxon>
    </lineage>
</organism>
<evidence type="ECO:0000256" key="8">
    <source>
        <dbReference type="SAM" id="Phobius"/>
    </source>
</evidence>
<dbReference type="EMBL" id="ASHL01000001">
    <property type="protein sequence ID" value="EPD14390.1"/>
    <property type="molecule type" value="Genomic_DNA"/>
</dbReference>
<dbReference type="InterPro" id="IPR002549">
    <property type="entry name" value="AI-2E-like"/>
</dbReference>
<dbReference type="PANTHER" id="PTHR21716:SF53">
    <property type="entry name" value="PERMEASE PERM-RELATED"/>
    <property type="match status" value="1"/>
</dbReference>
<feature type="transmembrane region" description="Helical" evidence="8">
    <location>
        <begin position="306"/>
        <end position="331"/>
    </location>
</feature>
<evidence type="ECO:0000256" key="2">
    <source>
        <dbReference type="ARBA" id="ARBA00009773"/>
    </source>
</evidence>
<dbReference type="Proteomes" id="UP000015462">
    <property type="component" value="Unassembled WGS sequence"/>
</dbReference>
<sequence length="356" mass="39845">MENIKQWFNRVLTNPEALALLGTLLFGLLAILWVGELLSPVLASIVIAYLLEGVVAKFQFLGLSRKLAVISSFSLFMALLSYMIFGLIPLLSIQTVQLAQQLPNMLNQGVHLFTALPEKYPNFITEAQVKLIFDQVSTEAVKYGQNLLSFSAASVLNVVALIVYLLLVPMMVFFFLMDKAEISQWFASFLPTNRRLTIEVWSTVNEQIANYVRGKVWEILIVWAVCFIAFNLVGLHYAMLLSFLVGLSVLVPYVGATVVTIPVVLVAYVQWKWGNEFIYLTSIFLIIQALDGYVLVPLLFSEVVNLHPVAIIVAILFFGGIWGFWGVFFAIPLATLVQAVLVAWPTRYNVLDSPIK</sequence>
<evidence type="ECO:0000256" key="3">
    <source>
        <dbReference type="ARBA" id="ARBA00022448"/>
    </source>
</evidence>
<dbReference type="GO" id="GO:0005886">
    <property type="term" value="C:plasma membrane"/>
    <property type="evidence" value="ECO:0007669"/>
    <property type="project" value="UniProtKB-SubCell"/>
</dbReference>
<keyword evidence="10" id="KW-1185">Reference proteome</keyword>
<feature type="transmembrane region" description="Helical" evidence="8">
    <location>
        <begin position="41"/>
        <end position="60"/>
    </location>
</feature>
<keyword evidence="3" id="KW-0813">Transport</keyword>
<evidence type="ECO:0000256" key="4">
    <source>
        <dbReference type="ARBA" id="ARBA00022475"/>
    </source>
</evidence>
<feature type="transmembrane region" description="Helical" evidence="8">
    <location>
        <begin position="250"/>
        <end position="270"/>
    </location>
</feature>
<evidence type="ECO:0000313" key="10">
    <source>
        <dbReference type="Proteomes" id="UP000015462"/>
    </source>
</evidence>
<evidence type="ECO:0000256" key="6">
    <source>
        <dbReference type="ARBA" id="ARBA00022989"/>
    </source>
</evidence>
<keyword evidence="6 8" id="KW-1133">Transmembrane helix</keyword>
<feature type="transmembrane region" description="Helical" evidence="8">
    <location>
        <begin position="220"/>
        <end position="244"/>
    </location>
</feature>
<comment type="similarity">
    <text evidence="2">Belongs to the autoinducer-2 exporter (AI-2E) (TC 2.A.86) family.</text>
</comment>
<evidence type="ECO:0000313" key="9">
    <source>
        <dbReference type="EMBL" id="EPD14390.1"/>
    </source>
</evidence>
<dbReference type="AlphaFoldDB" id="A0AB33Z549"/>
<keyword evidence="7 8" id="KW-0472">Membrane</keyword>
<evidence type="ECO:0000256" key="5">
    <source>
        <dbReference type="ARBA" id="ARBA00022692"/>
    </source>
</evidence>
<accession>A0AB33Z549</accession>
<comment type="caution">
    <text evidence="9">The sequence shown here is derived from an EMBL/GenBank/DDBJ whole genome shotgun (WGS) entry which is preliminary data.</text>
</comment>
<feature type="transmembrane region" description="Helical" evidence="8">
    <location>
        <begin position="12"/>
        <end position="35"/>
    </location>
</feature>
<keyword evidence="4" id="KW-1003">Cell membrane</keyword>
<protein>
    <submittedName>
        <fullName evidence="9">Permease, PerM family protein</fullName>
    </submittedName>
</protein>
<evidence type="ECO:0000256" key="7">
    <source>
        <dbReference type="ARBA" id="ARBA00023136"/>
    </source>
</evidence>